<reference evidence="5 6" key="1">
    <citation type="journal article" date="2019" name="Syst. Appl. Microbiol.">
        <title>Microvirga tunisiensis sp. nov., a root nodule symbiotic bacterium isolated from Lupinus micranthus and L. luteus grown in Northern Tunisia.</title>
        <authorList>
            <person name="Msaddak A."/>
            <person name="Rejili M."/>
            <person name="Duran D."/>
            <person name="Mars M."/>
            <person name="Palacios J.M."/>
            <person name="Ruiz-Argueso T."/>
            <person name="Rey L."/>
            <person name="Imperial J."/>
        </authorList>
    </citation>
    <scope>NUCLEOTIDE SEQUENCE [LARGE SCALE GENOMIC DNA]</scope>
    <source>
        <strain evidence="5 6">Lmie10</strain>
    </source>
</reference>
<accession>A0A5N7MU26</accession>
<dbReference type="InterPro" id="IPR001647">
    <property type="entry name" value="HTH_TetR"/>
</dbReference>
<evidence type="ECO:0000313" key="6">
    <source>
        <dbReference type="Proteomes" id="UP000403266"/>
    </source>
</evidence>
<evidence type="ECO:0000256" key="1">
    <source>
        <dbReference type="ARBA" id="ARBA00023125"/>
    </source>
</evidence>
<keyword evidence="1 2" id="KW-0238">DNA-binding</keyword>
<organism evidence="5 6">
    <name type="scientific">Microvirga tunisiensis</name>
    <dbReference type="NCBI Taxonomy" id="2108360"/>
    <lineage>
        <taxon>Bacteria</taxon>
        <taxon>Pseudomonadati</taxon>
        <taxon>Pseudomonadota</taxon>
        <taxon>Alphaproteobacteria</taxon>
        <taxon>Hyphomicrobiales</taxon>
        <taxon>Methylobacteriaceae</taxon>
        <taxon>Microvirga</taxon>
    </lineage>
</organism>
<feature type="DNA-binding region" description="H-T-H motif" evidence="2">
    <location>
        <begin position="44"/>
        <end position="63"/>
    </location>
</feature>
<dbReference type="OrthoDB" id="2356263at2"/>
<dbReference type="RefSeq" id="WP_152713868.1">
    <property type="nucleotide sequence ID" value="NZ_VOSJ01000040.1"/>
</dbReference>
<comment type="caution">
    <text evidence="5">The sequence shown here is derived from an EMBL/GenBank/DDBJ whole genome shotgun (WGS) entry which is preliminary data.</text>
</comment>
<evidence type="ECO:0000313" key="5">
    <source>
        <dbReference type="EMBL" id="MPR27546.1"/>
    </source>
</evidence>
<dbReference type="AlphaFoldDB" id="A0A5N7MU26"/>
<feature type="domain" description="HTH tetR-type" evidence="4">
    <location>
        <begin position="21"/>
        <end position="81"/>
    </location>
</feature>
<dbReference type="SUPFAM" id="SSF46689">
    <property type="entry name" value="Homeodomain-like"/>
    <property type="match status" value="1"/>
</dbReference>
<dbReference type="Proteomes" id="UP000403266">
    <property type="component" value="Unassembled WGS sequence"/>
</dbReference>
<dbReference type="Pfam" id="PF17938">
    <property type="entry name" value="TetR_C_29"/>
    <property type="match status" value="1"/>
</dbReference>
<evidence type="ECO:0000256" key="3">
    <source>
        <dbReference type="SAM" id="MobiDB-lite"/>
    </source>
</evidence>
<dbReference type="InterPro" id="IPR041474">
    <property type="entry name" value="NicS_C"/>
</dbReference>
<dbReference type="PROSITE" id="PS50977">
    <property type="entry name" value="HTH_TETR_2"/>
    <property type="match status" value="1"/>
</dbReference>
<dbReference type="PANTHER" id="PTHR30328">
    <property type="entry name" value="TRANSCRIPTIONAL REPRESSOR"/>
    <property type="match status" value="1"/>
</dbReference>
<evidence type="ECO:0000256" key="2">
    <source>
        <dbReference type="PROSITE-ProRule" id="PRU00335"/>
    </source>
</evidence>
<dbReference type="InterPro" id="IPR036271">
    <property type="entry name" value="Tet_transcr_reg_TetR-rel_C_sf"/>
</dbReference>
<feature type="region of interest" description="Disordered" evidence="3">
    <location>
        <begin position="1"/>
        <end position="22"/>
    </location>
</feature>
<dbReference type="PANTHER" id="PTHR30328:SF54">
    <property type="entry name" value="HTH-TYPE TRANSCRIPTIONAL REPRESSOR SCO4008"/>
    <property type="match status" value="1"/>
</dbReference>
<keyword evidence="6" id="KW-1185">Reference proteome</keyword>
<name>A0A5N7MU26_9HYPH</name>
<dbReference type="InterPro" id="IPR009057">
    <property type="entry name" value="Homeodomain-like_sf"/>
</dbReference>
<sequence>MADLTPYSEDNTARTGKRDPQASRQALLTAAIAEFAGKGPAGARVDEIARRAGVNKQMVYHYFGNKDDLFRAALEEVYGRIRARERALNLSDLPPVRAMESLVGFSFDYLAEHPEFIALLNDENRYGAMHLDGLREVQSMHLPLVELIRDALQRGVREGVFRDDIDPINLYISIAGLSYFFFSNNRTLSAIFGTNLGDTKAVAVRRRHVIEFALGALRPLQP</sequence>
<protein>
    <submittedName>
        <fullName evidence="5">TetR/AcrR family transcriptional regulator</fullName>
    </submittedName>
</protein>
<evidence type="ECO:0000259" key="4">
    <source>
        <dbReference type="PROSITE" id="PS50977"/>
    </source>
</evidence>
<dbReference type="GO" id="GO:0003677">
    <property type="term" value="F:DNA binding"/>
    <property type="evidence" value="ECO:0007669"/>
    <property type="project" value="UniProtKB-UniRule"/>
</dbReference>
<proteinExistence type="predicted"/>
<gene>
    <name evidence="5" type="ORF">FS320_20770</name>
</gene>
<dbReference type="PRINTS" id="PR00455">
    <property type="entry name" value="HTHTETR"/>
</dbReference>
<dbReference type="Pfam" id="PF00440">
    <property type="entry name" value="TetR_N"/>
    <property type="match status" value="1"/>
</dbReference>
<dbReference type="Gene3D" id="1.10.357.10">
    <property type="entry name" value="Tetracycline Repressor, domain 2"/>
    <property type="match status" value="1"/>
</dbReference>
<dbReference type="InterPro" id="IPR050109">
    <property type="entry name" value="HTH-type_TetR-like_transc_reg"/>
</dbReference>
<dbReference type="SUPFAM" id="SSF48498">
    <property type="entry name" value="Tetracyclin repressor-like, C-terminal domain"/>
    <property type="match status" value="1"/>
</dbReference>
<dbReference type="EMBL" id="VOSK01000094">
    <property type="protein sequence ID" value="MPR27546.1"/>
    <property type="molecule type" value="Genomic_DNA"/>
</dbReference>